<evidence type="ECO:0000256" key="1">
    <source>
        <dbReference type="SAM" id="Phobius"/>
    </source>
</evidence>
<keyword evidence="1" id="KW-0472">Membrane</keyword>
<reference evidence="2" key="1">
    <citation type="submission" date="2020-11" db="EMBL/GenBank/DDBJ databases">
        <title>Chlorella ohadii genome sequencing and assembly.</title>
        <authorList>
            <person name="Murik O."/>
            <person name="Treves H."/>
            <person name="Kedem I."/>
            <person name="Shotland Y."/>
            <person name="Kaplan A."/>
        </authorList>
    </citation>
    <scope>NUCLEOTIDE SEQUENCE</scope>
    <source>
        <strain evidence="2">1</strain>
    </source>
</reference>
<keyword evidence="1" id="KW-0812">Transmembrane</keyword>
<keyword evidence="3" id="KW-1185">Reference proteome</keyword>
<sequence length="249" mass="27161">MVFTTAVCPLTLALAPAFYRRHRNKIVLQARLVFAHNTAHPWQEELKWQQGTLSWPALLLTLLYSSRGLVASWGALGWQLPLVLHAIAQGLHVVLACWQVAPAVCQAGGPLHRTPDKLQSLALMLDWPLRAVGGPPILMPPPGACLALVLWFQVSVAFILPTALLLSVHRRSQRQARMGHMALPASGEARQAAGGTAADSTDQAQLRRRDAPLAGPAQMEDEWGIPSVSLFAAQMLWLLLRVTLHETTA</sequence>
<organism evidence="2 3">
    <name type="scientific">Chlorella ohadii</name>
    <dbReference type="NCBI Taxonomy" id="2649997"/>
    <lineage>
        <taxon>Eukaryota</taxon>
        <taxon>Viridiplantae</taxon>
        <taxon>Chlorophyta</taxon>
        <taxon>core chlorophytes</taxon>
        <taxon>Trebouxiophyceae</taxon>
        <taxon>Chlorellales</taxon>
        <taxon>Chlorellaceae</taxon>
        <taxon>Chlorella clade</taxon>
        <taxon>Chlorella</taxon>
    </lineage>
</organism>
<protein>
    <submittedName>
        <fullName evidence="2">Uncharacterized protein</fullName>
    </submittedName>
</protein>
<feature type="transmembrane region" description="Helical" evidence="1">
    <location>
        <begin position="146"/>
        <end position="168"/>
    </location>
</feature>
<evidence type="ECO:0000313" key="3">
    <source>
        <dbReference type="Proteomes" id="UP001205105"/>
    </source>
</evidence>
<dbReference type="EMBL" id="JADXDR010000152">
    <property type="protein sequence ID" value="KAI7837464.1"/>
    <property type="molecule type" value="Genomic_DNA"/>
</dbReference>
<comment type="caution">
    <text evidence="2">The sequence shown here is derived from an EMBL/GenBank/DDBJ whole genome shotgun (WGS) entry which is preliminary data.</text>
</comment>
<dbReference type="AlphaFoldDB" id="A0AAD5DNA5"/>
<name>A0AAD5DNA5_9CHLO</name>
<gene>
    <name evidence="2" type="ORF">COHA_008722</name>
</gene>
<keyword evidence="1" id="KW-1133">Transmembrane helix</keyword>
<dbReference type="Proteomes" id="UP001205105">
    <property type="component" value="Unassembled WGS sequence"/>
</dbReference>
<proteinExistence type="predicted"/>
<evidence type="ECO:0000313" key="2">
    <source>
        <dbReference type="EMBL" id="KAI7837464.1"/>
    </source>
</evidence>
<accession>A0AAD5DNA5</accession>